<keyword evidence="1" id="KW-1133">Transmembrane helix</keyword>
<evidence type="ECO:0000256" key="1">
    <source>
        <dbReference type="SAM" id="Phobius"/>
    </source>
</evidence>
<proteinExistence type="predicted"/>
<organism evidence="2 3">
    <name type="scientific">Arabis nemorensis</name>
    <dbReference type="NCBI Taxonomy" id="586526"/>
    <lineage>
        <taxon>Eukaryota</taxon>
        <taxon>Viridiplantae</taxon>
        <taxon>Streptophyta</taxon>
        <taxon>Embryophyta</taxon>
        <taxon>Tracheophyta</taxon>
        <taxon>Spermatophyta</taxon>
        <taxon>Magnoliopsida</taxon>
        <taxon>eudicotyledons</taxon>
        <taxon>Gunneridae</taxon>
        <taxon>Pentapetalae</taxon>
        <taxon>rosids</taxon>
        <taxon>malvids</taxon>
        <taxon>Brassicales</taxon>
        <taxon>Brassicaceae</taxon>
        <taxon>Arabideae</taxon>
        <taxon>Arabis</taxon>
    </lineage>
</organism>
<keyword evidence="3" id="KW-1185">Reference proteome</keyword>
<keyword evidence="1" id="KW-0812">Transmembrane</keyword>
<evidence type="ECO:0000313" key="3">
    <source>
        <dbReference type="Proteomes" id="UP000489600"/>
    </source>
</evidence>
<dbReference type="Proteomes" id="UP000489600">
    <property type="component" value="Unassembled WGS sequence"/>
</dbReference>
<dbReference type="OrthoDB" id="10670370at2759"/>
<comment type="caution">
    <text evidence="2">The sequence shown here is derived from an EMBL/GenBank/DDBJ whole genome shotgun (WGS) entry which is preliminary data.</text>
</comment>
<feature type="transmembrane region" description="Helical" evidence="1">
    <location>
        <begin position="15"/>
        <end position="38"/>
    </location>
</feature>
<accession>A0A565CR56</accession>
<name>A0A565CR56_9BRAS</name>
<keyword evidence="1" id="KW-0472">Membrane</keyword>
<sequence length="332" mass="37134">MSDVGEAVARRRRTVALTTSFLCHWSNVMAVLALIFFYSGHHMKRKTMTVGPGASLLCFAGELGLRQPLLVFFLSLVRILSRKYGEDDFFNLCSAVGSQLTIEHIPARRKHQSRSGGSRNFSGVPRRTIFSNVVLIHAGNSLCPPELMPSPGILRTQSPNMRNTRFDLAPTSSAPPSSSPSIHLPDFLLLLPSPNNPMTYFPLGPNHKWAWPNQNEELPNPFRGPSSNLCLGPIVLKIRFAKIIYVFELIGFSSLRSLKFFGFSNPVIYSWWKSSFPPSSNSLRLVVFSYLSWRVIDVPSFMSSFSKSHCKVTNLRFSGFVAKTLLTHPTLV</sequence>
<dbReference type="EMBL" id="CABITT030000008">
    <property type="protein sequence ID" value="VVB16004.1"/>
    <property type="molecule type" value="Genomic_DNA"/>
</dbReference>
<evidence type="ECO:0000313" key="2">
    <source>
        <dbReference type="EMBL" id="VVB16004.1"/>
    </source>
</evidence>
<reference evidence="2" key="1">
    <citation type="submission" date="2019-07" db="EMBL/GenBank/DDBJ databases">
        <authorList>
            <person name="Dittberner H."/>
        </authorList>
    </citation>
    <scope>NUCLEOTIDE SEQUENCE [LARGE SCALE GENOMIC DNA]</scope>
</reference>
<protein>
    <submittedName>
        <fullName evidence="2">Uncharacterized protein</fullName>
    </submittedName>
</protein>
<gene>
    <name evidence="2" type="ORF">ANE_LOCUS26448</name>
</gene>
<dbReference type="AlphaFoldDB" id="A0A565CR56"/>